<dbReference type="InterPro" id="IPR040122">
    <property type="entry name" value="Importin_beta"/>
</dbReference>
<evidence type="ECO:0000256" key="6">
    <source>
        <dbReference type="SAM" id="MobiDB-lite"/>
    </source>
</evidence>
<proteinExistence type="predicted"/>
<dbReference type="SUPFAM" id="SSF48371">
    <property type="entry name" value="ARM repeat"/>
    <property type="match status" value="1"/>
</dbReference>
<dbReference type="InterPro" id="IPR016024">
    <property type="entry name" value="ARM-type_fold"/>
</dbReference>
<accession>A0A1R1PRQ0</accession>
<dbReference type="InterPro" id="IPR041389">
    <property type="entry name" value="Importin_rep_6"/>
</dbReference>
<evidence type="ECO:0000256" key="4">
    <source>
        <dbReference type="ARBA" id="ARBA00022737"/>
    </source>
</evidence>
<dbReference type="GO" id="GO:0006606">
    <property type="term" value="P:protein import into nucleus"/>
    <property type="evidence" value="ECO:0007669"/>
    <property type="project" value="InterPro"/>
</dbReference>
<gene>
    <name evidence="7" type="ORF">AX774_g2929</name>
</gene>
<dbReference type="OrthoDB" id="543373at2759"/>
<keyword evidence="5" id="KW-0653">Protein transport</keyword>
<comment type="caution">
    <text evidence="7">The sequence shown here is derived from an EMBL/GenBank/DDBJ whole genome shotgun (WGS) entry which is preliminary data.</text>
</comment>
<keyword evidence="4" id="KW-0677">Repeat</keyword>
<evidence type="ECO:0000256" key="2">
    <source>
        <dbReference type="ARBA" id="ARBA00022448"/>
    </source>
</evidence>
<evidence type="ECO:0000256" key="3">
    <source>
        <dbReference type="ARBA" id="ARBA00022490"/>
    </source>
</evidence>
<comment type="subcellular location">
    <subcellularLocation>
        <location evidence="1">Cytoplasm</location>
    </subcellularLocation>
</comment>
<protein>
    <submittedName>
        <fullName evidence="7">Importin subunit beta-3</fullName>
    </submittedName>
</protein>
<dbReference type="GO" id="GO:0005737">
    <property type="term" value="C:cytoplasm"/>
    <property type="evidence" value="ECO:0007669"/>
    <property type="project" value="UniProtKB-SubCell"/>
</dbReference>
<dbReference type="AlphaFoldDB" id="A0A1R1PRQ0"/>
<dbReference type="Proteomes" id="UP000188320">
    <property type="component" value="Unassembled WGS sequence"/>
</dbReference>
<keyword evidence="3" id="KW-0963">Cytoplasm</keyword>
<dbReference type="PANTHER" id="PTHR10527">
    <property type="entry name" value="IMPORTIN BETA"/>
    <property type="match status" value="1"/>
</dbReference>
<keyword evidence="8" id="KW-1185">Reference proteome</keyword>
<reference evidence="8" key="1">
    <citation type="submission" date="2017-01" db="EMBL/GenBank/DDBJ databases">
        <authorList>
            <person name="Wang Y."/>
            <person name="White M."/>
            <person name="Kvist S."/>
            <person name="Moncalvo J.-M."/>
        </authorList>
    </citation>
    <scope>NUCLEOTIDE SEQUENCE [LARGE SCALE GENOMIC DNA]</scope>
    <source>
        <strain evidence="8">COL-18-3</strain>
    </source>
</reference>
<keyword evidence="2" id="KW-0813">Transport</keyword>
<dbReference type="InterPro" id="IPR011989">
    <property type="entry name" value="ARM-like"/>
</dbReference>
<dbReference type="Gene3D" id="1.25.10.10">
    <property type="entry name" value="Leucine-rich Repeat Variant"/>
    <property type="match status" value="1"/>
</dbReference>
<evidence type="ECO:0000313" key="8">
    <source>
        <dbReference type="Proteomes" id="UP000188320"/>
    </source>
</evidence>
<organism evidence="7 8">
    <name type="scientific">Zancudomyces culisetae</name>
    <name type="common">Gut fungus</name>
    <name type="synonym">Smittium culisetae</name>
    <dbReference type="NCBI Taxonomy" id="1213189"/>
    <lineage>
        <taxon>Eukaryota</taxon>
        <taxon>Fungi</taxon>
        <taxon>Fungi incertae sedis</taxon>
        <taxon>Zoopagomycota</taxon>
        <taxon>Kickxellomycotina</taxon>
        <taxon>Harpellomycetes</taxon>
        <taxon>Harpellales</taxon>
        <taxon>Legeriomycetaceae</taxon>
        <taxon>Zancudomyces</taxon>
    </lineage>
</organism>
<name>A0A1R1PRQ0_ZANCU</name>
<evidence type="ECO:0000256" key="5">
    <source>
        <dbReference type="ARBA" id="ARBA00022927"/>
    </source>
</evidence>
<sequence>MPSLLKSARMQPDFAVVDGDDDPNEQYAAEDGWEFASVSGQQIGIRTSALEEKCTAIEMLLCYARELGSGFGPYAVETLDLVMPLFNFYFHEGVRFASAAVVPHCLAALVGNVDSATSVAVFGRVVDAYLKAMIGESDDMTFVSQLFMTFSECLMVAGPGCLNGDQQQRVYQVMVELFEKVLASINSRNGNKSAAAAQGQGQGQGGNEDEEADVDVEVDDEMVLAENEAMDSISKCIRTIVKLHPGFVPYIDSLFPYFMQFSNDSTGYGLQWSLCVYDDLIEMMGPLSFKYAPSTFFPIFSTGISAIPTSPDVAQACLYGVGLMAQYGGQEYYPAIVSQFLPAIKSILLHHLSQKKAPAANVEDEEGYIFAIENATSSLLKIVLNLHDYLVSSNISVPDLLLLWFNSMPILQDDEEATLNYQFLLSLLTSSSSSPSSPSPSSLSFTSQIASKYPLASLLSLIPNNPTPAAIDSLVHLSTMVVDSLVLDFLPRDLGSQLLAGLNSFISSYSSSQDVKSQVWSRIPLDKQLSLHKLGYI</sequence>
<evidence type="ECO:0000313" key="7">
    <source>
        <dbReference type="EMBL" id="OMH83562.1"/>
    </source>
</evidence>
<dbReference type="Pfam" id="PF18829">
    <property type="entry name" value="Importin_rep_6"/>
    <property type="match status" value="1"/>
</dbReference>
<dbReference type="EMBL" id="LSSK01000366">
    <property type="protein sequence ID" value="OMH83562.1"/>
    <property type="molecule type" value="Genomic_DNA"/>
</dbReference>
<feature type="region of interest" description="Disordered" evidence="6">
    <location>
        <begin position="193"/>
        <end position="212"/>
    </location>
</feature>
<evidence type="ECO:0000256" key="1">
    <source>
        <dbReference type="ARBA" id="ARBA00004496"/>
    </source>
</evidence>